<protein>
    <submittedName>
        <fullName evidence="2">Uncharacterized protein</fullName>
    </submittedName>
</protein>
<feature type="compositionally biased region" description="Basic and acidic residues" evidence="1">
    <location>
        <begin position="40"/>
        <end position="51"/>
    </location>
</feature>
<dbReference type="AlphaFoldDB" id="A0A392T8Q3"/>
<evidence type="ECO:0000313" key="2">
    <source>
        <dbReference type="EMBL" id="MCI57419.1"/>
    </source>
</evidence>
<evidence type="ECO:0000313" key="3">
    <source>
        <dbReference type="Proteomes" id="UP000265520"/>
    </source>
</evidence>
<feature type="region of interest" description="Disordered" evidence="1">
    <location>
        <begin position="1"/>
        <end position="51"/>
    </location>
</feature>
<sequence>RKPDKDEDELSQAGKPDKDEGNIVAGVSRTKTKQTLSQAREMDKDEALSQA</sequence>
<organism evidence="2 3">
    <name type="scientific">Trifolium medium</name>
    <dbReference type="NCBI Taxonomy" id="97028"/>
    <lineage>
        <taxon>Eukaryota</taxon>
        <taxon>Viridiplantae</taxon>
        <taxon>Streptophyta</taxon>
        <taxon>Embryophyta</taxon>
        <taxon>Tracheophyta</taxon>
        <taxon>Spermatophyta</taxon>
        <taxon>Magnoliopsida</taxon>
        <taxon>eudicotyledons</taxon>
        <taxon>Gunneridae</taxon>
        <taxon>Pentapetalae</taxon>
        <taxon>rosids</taxon>
        <taxon>fabids</taxon>
        <taxon>Fabales</taxon>
        <taxon>Fabaceae</taxon>
        <taxon>Papilionoideae</taxon>
        <taxon>50 kb inversion clade</taxon>
        <taxon>NPAAA clade</taxon>
        <taxon>Hologalegina</taxon>
        <taxon>IRL clade</taxon>
        <taxon>Trifolieae</taxon>
        <taxon>Trifolium</taxon>
    </lineage>
</organism>
<name>A0A392T8Q3_9FABA</name>
<proteinExistence type="predicted"/>
<reference evidence="2 3" key="1">
    <citation type="journal article" date="2018" name="Front. Plant Sci.">
        <title>Red Clover (Trifolium pratense) and Zigzag Clover (T. medium) - A Picture of Genomic Similarities and Differences.</title>
        <authorList>
            <person name="Dluhosova J."/>
            <person name="Istvanek J."/>
            <person name="Nedelnik J."/>
            <person name="Repkova J."/>
        </authorList>
    </citation>
    <scope>NUCLEOTIDE SEQUENCE [LARGE SCALE GENOMIC DNA]</scope>
    <source>
        <strain evidence="3">cv. 10/8</strain>
        <tissue evidence="2">Leaf</tissue>
    </source>
</reference>
<accession>A0A392T8Q3</accession>
<feature type="non-terminal residue" evidence="2">
    <location>
        <position position="1"/>
    </location>
</feature>
<feature type="compositionally biased region" description="Acidic residues" evidence="1">
    <location>
        <begin position="1"/>
        <end position="10"/>
    </location>
</feature>
<dbReference type="Proteomes" id="UP000265520">
    <property type="component" value="Unassembled WGS sequence"/>
</dbReference>
<dbReference type="EMBL" id="LXQA010528663">
    <property type="protein sequence ID" value="MCI57419.1"/>
    <property type="molecule type" value="Genomic_DNA"/>
</dbReference>
<comment type="caution">
    <text evidence="2">The sequence shown here is derived from an EMBL/GenBank/DDBJ whole genome shotgun (WGS) entry which is preliminary data.</text>
</comment>
<keyword evidence="3" id="KW-1185">Reference proteome</keyword>
<evidence type="ECO:0000256" key="1">
    <source>
        <dbReference type="SAM" id="MobiDB-lite"/>
    </source>
</evidence>